<dbReference type="SUPFAM" id="SSF143011">
    <property type="entry name" value="RelE-like"/>
    <property type="match status" value="1"/>
</dbReference>
<dbReference type="PANTHER" id="PTHR38813">
    <property type="match status" value="1"/>
</dbReference>
<gene>
    <name evidence="2" type="ORF">UT40_C0016G0005</name>
</gene>
<dbReference type="EMBL" id="LBWQ01000016">
    <property type="protein sequence ID" value="KKR13474.1"/>
    <property type="molecule type" value="Genomic_DNA"/>
</dbReference>
<accession>A0A0G0NBC8</accession>
<dbReference type="InterPro" id="IPR007712">
    <property type="entry name" value="RelE/ParE_toxin"/>
</dbReference>
<dbReference type="Gene3D" id="3.30.2310.20">
    <property type="entry name" value="RelE-like"/>
    <property type="match status" value="1"/>
</dbReference>
<keyword evidence="1" id="KW-1277">Toxin-antitoxin system</keyword>
<dbReference type="AlphaFoldDB" id="A0A0G0NBC8"/>
<dbReference type="PANTHER" id="PTHR38813:SF1">
    <property type="entry name" value="TOXIN RELE1-RELATED"/>
    <property type="match status" value="1"/>
</dbReference>
<evidence type="ECO:0000313" key="3">
    <source>
        <dbReference type="Proteomes" id="UP000034690"/>
    </source>
</evidence>
<dbReference type="InterPro" id="IPR035093">
    <property type="entry name" value="RelE/ParE_toxin_dom_sf"/>
</dbReference>
<sequence length="87" mass="10367">MYSIKYDKRAVKQIKRLPLSERKRITDKIHQLGADILPSQLNVKKFTKTKKSFRLKIGKIRVIYQVDKDMKLILIKKVGHRGDIYKR</sequence>
<organism evidence="2 3">
    <name type="scientific">Candidatus Woesebacteria bacterium GW2011_GWA1_39_21b</name>
    <dbReference type="NCBI Taxonomy" id="1618551"/>
    <lineage>
        <taxon>Bacteria</taxon>
        <taxon>Candidatus Woeseibacteriota</taxon>
    </lineage>
</organism>
<protein>
    <recommendedName>
        <fullName evidence="4">Addiction module toxin, RelE/StbE family</fullName>
    </recommendedName>
</protein>
<dbReference type="Proteomes" id="UP000034690">
    <property type="component" value="Unassembled WGS sequence"/>
</dbReference>
<dbReference type="Pfam" id="PF05016">
    <property type="entry name" value="ParE_toxin"/>
    <property type="match status" value="1"/>
</dbReference>
<evidence type="ECO:0008006" key="4">
    <source>
        <dbReference type="Google" id="ProtNLM"/>
    </source>
</evidence>
<dbReference type="InterPro" id="IPR052747">
    <property type="entry name" value="TA_system_RelE_toxin"/>
</dbReference>
<evidence type="ECO:0000256" key="1">
    <source>
        <dbReference type="ARBA" id="ARBA00022649"/>
    </source>
</evidence>
<comment type="caution">
    <text evidence="2">The sequence shown here is derived from an EMBL/GenBank/DDBJ whole genome shotgun (WGS) entry which is preliminary data.</text>
</comment>
<reference evidence="2 3" key="1">
    <citation type="journal article" date="2015" name="Nature">
        <title>rRNA introns, odd ribosomes, and small enigmatic genomes across a large radiation of phyla.</title>
        <authorList>
            <person name="Brown C.T."/>
            <person name="Hug L.A."/>
            <person name="Thomas B.C."/>
            <person name="Sharon I."/>
            <person name="Castelle C.J."/>
            <person name="Singh A."/>
            <person name="Wilkins M.J."/>
            <person name="Williams K.H."/>
            <person name="Banfield J.F."/>
        </authorList>
    </citation>
    <scope>NUCLEOTIDE SEQUENCE [LARGE SCALE GENOMIC DNA]</scope>
</reference>
<name>A0A0G0NBC8_9BACT</name>
<proteinExistence type="predicted"/>
<evidence type="ECO:0000313" key="2">
    <source>
        <dbReference type="EMBL" id="KKR13474.1"/>
    </source>
</evidence>